<reference evidence="1 2" key="1">
    <citation type="submission" date="2016-10" db="EMBL/GenBank/DDBJ databases">
        <authorList>
            <person name="de Groot N.N."/>
        </authorList>
    </citation>
    <scope>NUCLEOTIDE SEQUENCE [LARGE SCALE GENOMIC DNA]</scope>
    <source>
        <strain evidence="1 2">DSM 23042</strain>
    </source>
</reference>
<organism evidence="1 2">
    <name type="scientific">Tranquillimonas rosea</name>
    <dbReference type="NCBI Taxonomy" id="641238"/>
    <lineage>
        <taxon>Bacteria</taxon>
        <taxon>Pseudomonadati</taxon>
        <taxon>Pseudomonadota</taxon>
        <taxon>Alphaproteobacteria</taxon>
        <taxon>Rhodobacterales</taxon>
        <taxon>Roseobacteraceae</taxon>
        <taxon>Tranquillimonas</taxon>
    </lineage>
</organism>
<evidence type="ECO:0000313" key="1">
    <source>
        <dbReference type="EMBL" id="SES25990.1"/>
    </source>
</evidence>
<sequence length="99" mass="10773">MLFAAMIATASLTPATAQEGDIEEGASLLERGALMLLRGLMDELQPAMRDMVDALQGLDIDDLSLYHAPEVMPNGDIIIRRREDAPPPESAPENNEIEL</sequence>
<dbReference type="RefSeq" id="WP_235859886.1">
    <property type="nucleotide sequence ID" value="NZ_FOGU01000008.1"/>
</dbReference>
<name>A0A1H9VW08_9RHOB</name>
<dbReference type="Proteomes" id="UP000198885">
    <property type="component" value="Unassembled WGS sequence"/>
</dbReference>
<gene>
    <name evidence="1" type="ORF">SAMN04490244_108157</name>
</gene>
<evidence type="ECO:0000313" key="2">
    <source>
        <dbReference type="Proteomes" id="UP000198885"/>
    </source>
</evidence>
<accession>A0A1H9VW08</accession>
<proteinExistence type="predicted"/>
<evidence type="ECO:0008006" key="3">
    <source>
        <dbReference type="Google" id="ProtNLM"/>
    </source>
</evidence>
<keyword evidence="2" id="KW-1185">Reference proteome</keyword>
<protein>
    <recommendedName>
        <fullName evidence="3">AAA+ family ATPase</fullName>
    </recommendedName>
</protein>
<dbReference type="STRING" id="641238.SAMN04490244_108157"/>
<dbReference type="AlphaFoldDB" id="A0A1H9VW08"/>
<dbReference type="EMBL" id="FOGU01000008">
    <property type="protein sequence ID" value="SES25990.1"/>
    <property type="molecule type" value="Genomic_DNA"/>
</dbReference>